<evidence type="ECO:0000313" key="2">
    <source>
        <dbReference type="Proteomes" id="UP000192247"/>
    </source>
</evidence>
<protein>
    <submittedName>
        <fullName evidence="1">Uncharacterized protein</fullName>
    </submittedName>
</protein>
<organism evidence="1 2">
    <name type="scientific">Tropilaelaps mercedesae</name>
    <dbReference type="NCBI Taxonomy" id="418985"/>
    <lineage>
        <taxon>Eukaryota</taxon>
        <taxon>Metazoa</taxon>
        <taxon>Ecdysozoa</taxon>
        <taxon>Arthropoda</taxon>
        <taxon>Chelicerata</taxon>
        <taxon>Arachnida</taxon>
        <taxon>Acari</taxon>
        <taxon>Parasitiformes</taxon>
        <taxon>Mesostigmata</taxon>
        <taxon>Gamasina</taxon>
        <taxon>Dermanyssoidea</taxon>
        <taxon>Laelapidae</taxon>
        <taxon>Tropilaelaps</taxon>
    </lineage>
</organism>
<feature type="non-terminal residue" evidence="1">
    <location>
        <position position="1"/>
    </location>
</feature>
<dbReference type="InParanoid" id="A0A1V9XU88"/>
<name>A0A1V9XU88_9ACAR</name>
<reference evidence="1 2" key="1">
    <citation type="journal article" date="2017" name="Gigascience">
        <title>Draft genome of the honey bee ectoparasitic mite, Tropilaelaps mercedesae, is shaped by the parasitic life history.</title>
        <authorList>
            <person name="Dong X."/>
            <person name="Armstrong S.D."/>
            <person name="Xia D."/>
            <person name="Makepeace B.L."/>
            <person name="Darby A.C."/>
            <person name="Kadowaki T."/>
        </authorList>
    </citation>
    <scope>NUCLEOTIDE SEQUENCE [LARGE SCALE GENOMIC DNA]</scope>
    <source>
        <strain evidence="1">Wuxi-XJTLU</strain>
    </source>
</reference>
<comment type="caution">
    <text evidence="1">The sequence shown here is derived from an EMBL/GenBank/DDBJ whole genome shotgun (WGS) entry which is preliminary data.</text>
</comment>
<accession>A0A1V9XU88</accession>
<sequence length="62" mass="6764">AKLRKKLITILKSQSRGALLARSGAGGGSRERSANIQEKSWLKVAAWRSSTLSSAGRKQRRV</sequence>
<dbReference type="Proteomes" id="UP000192247">
    <property type="component" value="Unassembled WGS sequence"/>
</dbReference>
<evidence type="ECO:0000313" key="1">
    <source>
        <dbReference type="EMBL" id="OQR77054.1"/>
    </source>
</evidence>
<keyword evidence="2" id="KW-1185">Reference proteome</keyword>
<gene>
    <name evidence="1" type="ORF">BIW11_07365</name>
</gene>
<proteinExistence type="predicted"/>
<dbReference type="AlphaFoldDB" id="A0A1V9XU88"/>
<dbReference type="EMBL" id="MNPL01004001">
    <property type="protein sequence ID" value="OQR77054.1"/>
    <property type="molecule type" value="Genomic_DNA"/>
</dbReference>